<dbReference type="SUPFAM" id="SSF54001">
    <property type="entry name" value="Cysteine proteinases"/>
    <property type="match status" value="1"/>
</dbReference>
<dbReference type="GeneID" id="111136255"/>
<dbReference type="OrthoDB" id="6129702at2759"/>
<dbReference type="InterPro" id="IPR056564">
    <property type="entry name" value="Ig-like_KY"/>
</dbReference>
<dbReference type="KEGG" id="cvn:111136255"/>
<evidence type="ECO:0000256" key="3">
    <source>
        <dbReference type="ARBA" id="ARBA00023038"/>
    </source>
</evidence>
<feature type="domain" description="LIM zinc-binding" evidence="6">
    <location>
        <begin position="49"/>
        <end position="114"/>
    </location>
</feature>
<evidence type="ECO:0000313" key="7">
    <source>
        <dbReference type="Proteomes" id="UP000694844"/>
    </source>
</evidence>
<dbReference type="Pfam" id="PF00412">
    <property type="entry name" value="LIM"/>
    <property type="match status" value="1"/>
</dbReference>
<feature type="region of interest" description="Disordered" evidence="5">
    <location>
        <begin position="127"/>
        <end position="196"/>
    </location>
</feature>
<name>A0A8B8ESE0_CRAVI</name>
<dbReference type="AlphaFoldDB" id="A0A8B8ESE0"/>
<feature type="compositionally biased region" description="Polar residues" evidence="5">
    <location>
        <begin position="127"/>
        <end position="137"/>
    </location>
</feature>
<feature type="compositionally biased region" description="Polar residues" evidence="5">
    <location>
        <begin position="179"/>
        <end position="193"/>
    </location>
</feature>
<keyword evidence="2 4" id="KW-0862">Zinc</keyword>
<accession>A0A8B8ESE0</accession>
<dbReference type="RefSeq" id="XP_022342673.1">
    <property type="nucleotide sequence ID" value="XM_022486965.1"/>
</dbReference>
<evidence type="ECO:0000256" key="4">
    <source>
        <dbReference type="PROSITE-ProRule" id="PRU00125"/>
    </source>
</evidence>
<keyword evidence="3 4" id="KW-0440">LIM domain</keyword>
<dbReference type="Pfam" id="PF23265">
    <property type="entry name" value="Ig-like_KY"/>
    <property type="match status" value="2"/>
</dbReference>
<dbReference type="PROSITE" id="PS00478">
    <property type="entry name" value="LIM_DOMAIN_1"/>
    <property type="match status" value="1"/>
</dbReference>
<evidence type="ECO:0000313" key="8">
    <source>
        <dbReference type="RefSeq" id="XP_022342673.1"/>
    </source>
</evidence>
<dbReference type="InterPro" id="IPR038765">
    <property type="entry name" value="Papain-like_cys_pep_sf"/>
</dbReference>
<protein>
    <submittedName>
        <fullName evidence="8">Hillarin-like</fullName>
    </submittedName>
</protein>
<dbReference type="SMART" id="SM00132">
    <property type="entry name" value="LIM"/>
    <property type="match status" value="1"/>
</dbReference>
<dbReference type="InterPro" id="IPR001781">
    <property type="entry name" value="Znf_LIM"/>
</dbReference>
<dbReference type="Gene3D" id="2.10.110.10">
    <property type="entry name" value="Cysteine Rich Protein"/>
    <property type="match status" value="1"/>
</dbReference>
<keyword evidence="1 4" id="KW-0479">Metal-binding</keyword>
<evidence type="ECO:0000259" key="6">
    <source>
        <dbReference type="PROSITE" id="PS50023"/>
    </source>
</evidence>
<keyword evidence="7" id="KW-1185">Reference proteome</keyword>
<dbReference type="InterPro" id="IPR002931">
    <property type="entry name" value="Transglutaminase-like"/>
</dbReference>
<dbReference type="SMART" id="SM00460">
    <property type="entry name" value="TGc"/>
    <property type="match status" value="1"/>
</dbReference>
<gene>
    <name evidence="8" type="primary">LOC111136255</name>
</gene>
<dbReference type="PROSITE" id="PS50023">
    <property type="entry name" value="LIM_DOMAIN_2"/>
    <property type="match status" value="1"/>
</dbReference>
<reference evidence="8" key="1">
    <citation type="submission" date="2025-08" db="UniProtKB">
        <authorList>
            <consortium name="RefSeq"/>
        </authorList>
    </citation>
    <scope>IDENTIFICATION</scope>
    <source>
        <tissue evidence="8">Whole sample</tissue>
    </source>
</reference>
<dbReference type="GO" id="GO:0046872">
    <property type="term" value="F:metal ion binding"/>
    <property type="evidence" value="ECO:0007669"/>
    <property type="project" value="UniProtKB-KW"/>
</dbReference>
<dbReference type="Proteomes" id="UP000694844">
    <property type="component" value="Chromosome 5"/>
</dbReference>
<evidence type="ECO:0000256" key="5">
    <source>
        <dbReference type="SAM" id="MobiDB-lite"/>
    </source>
</evidence>
<dbReference type="PANTHER" id="PTHR47020">
    <property type="entry name" value="HILLARIN"/>
    <property type="match status" value="1"/>
</dbReference>
<evidence type="ECO:0000256" key="2">
    <source>
        <dbReference type="ARBA" id="ARBA00022833"/>
    </source>
</evidence>
<organism evidence="7 8">
    <name type="scientific">Crassostrea virginica</name>
    <name type="common">Eastern oyster</name>
    <dbReference type="NCBI Taxonomy" id="6565"/>
    <lineage>
        <taxon>Eukaryota</taxon>
        <taxon>Metazoa</taxon>
        <taxon>Spiralia</taxon>
        <taxon>Lophotrochozoa</taxon>
        <taxon>Mollusca</taxon>
        <taxon>Bivalvia</taxon>
        <taxon>Autobranchia</taxon>
        <taxon>Pteriomorphia</taxon>
        <taxon>Ostreida</taxon>
        <taxon>Ostreoidea</taxon>
        <taxon>Ostreidae</taxon>
        <taxon>Crassostrea</taxon>
    </lineage>
</organism>
<evidence type="ECO:0000256" key="1">
    <source>
        <dbReference type="ARBA" id="ARBA00022723"/>
    </source>
</evidence>
<dbReference type="PANTHER" id="PTHR47020:SF1">
    <property type="entry name" value="HILLARIN"/>
    <property type="match status" value="1"/>
</dbReference>
<proteinExistence type="predicted"/>
<sequence length="914" mass="105268">MEEPDGELPVIEVQEQHKKDGTYHYSFTYERATLYEFKFDRAPQPALKDPCFRCNRRVLPQDQVRVDVLFHRQCFRCRICGLLLTMQTFYRNDANDSSDKEVYCKSHVGKNPGQVKYERQPLDFDIENTSQQGQVNSIKYGGSSRKTSPRPVPSPRNHSPGGGSPLGTPLGQSPSGSSMVSVTPRTMNGSTFYSHPPNMTDLNISFGSTPGYHRPRPVLQSFEDFETSGVFEAQSVLESRHREEEERLQRFLLEEREKEMRKLDDTISVEKDRAAADLLHSFEHMSMSGSTPNLMAERERIEDHFRRSREEKLKVMMEKIATEEKTRTAKMLDRHGQEMLLLIAKKDREVDRSALFDHSVKPPIIPPETKKADLYKSPEVFKKLDERAIELTNKDYSSFTDLVKDLTRDCQTELEKVRVIFRWVIAKDLGKHNVKEIVRPNSTASLLRGVRTGKETYHQLFKKLCNFAGLHCEIVLGFSKGAGYKPGMRMDGTSFRNSWTAVAIDGNWRLVNCTWAARHVTGHKDDLPEIFYKYDEFYFLTDPEDHIYQHYPDDSQWQLIDIPLPFSEFLNLPVVKSPFFNYGLRFYSNYGATLTSDSGMAEIRLISYKILGFGHVLESYDKSVDARSLEGRVLLRHVKNEAIFTINLPKRGLYYFSIYTGDYWHSDCLESAASFLINCTDVLGSPSPQYPPVPFYGPTPMMETLQIETSNQLDPLIVSNGESLDISFKLSKDVKITHTFQYFDASDGSVSDIDRYVFLRSRTDTGATYMVRCPKEGYYIFSLYAADENNETLDCVYRYLVICQQANQATNVFPKTFHKWQRCTLHEPVYGDLMTNKRYSFRLDVPQAVEVFLVIGEIWHHLKRKLGFTWEGNINTGKNPGTAKIYARFSVDRDASTFSRLLDYELIEDAETEI</sequence>
<dbReference type="InterPro" id="IPR053041">
    <property type="entry name" value="Transglut-like_Superfamily_Mod"/>
</dbReference>
<feature type="compositionally biased region" description="Low complexity" evidence="5">
    <location>
        <begin position="166"/>
        <end position="178"/>
    </location>
</feature>